<name>A0A382XR62_9ZZZZ</name>
<accession>A0A382XR62</accession>
<proteinExistence type="predicted"/>
<dbReference type="AlphaFoldDB" id="A0A382XR62"/>
<dbReference type="EMBL" id="UINC01169820">
    <property type="protein sequence ID" value="SVD73546.1"/>
    <property type="molecule type" value="Genomic_DNA"/>
</dbReference>
<protein>
    <submittedName>
        <fullName evidence="1">Uncharacterized protein</fullName>
    </submittedName>
</protein>
<sequence>MNDYTDDQKMHHYMGIEMNNETWNLLDKKERSGQDDLRMVMFAKASLYHWKKSPKFQHINEQRGEWMISRVLAVLGKGEKALSHAEKTMVLTKKYGFKDFDLAYTYECLARANAALGNKNTCKKWWGKAKKEGLLIEEKEDKKYFYRDIEAGPWFDCLD</sequence>
<evidence type="ECO:0000313" key="1">
    <source>
        <dbReference type="EMBL" id="SVD73546.1"/>
    </source>
</evidence>
<reference evidence="1" key="1">
    <citation type="submission" date="2018-05" db="EMBL/GenBank/DDBJ databases">
        <authorList>
            <person name="Lanie J.A."/>
            <person name="Ng W.-L."/>
            <person name="Kazmierczak K.M."/>
            <person name="Andrzejewski T.M."/>
            <person name="Davidsen T.M."/>
            <person name="Wayne K.J."/>
            <person name="Tettelin H."/>
            <person name="Glass J.I."/>
            <person name="Rusch D."/>
            <person name="Podicherti R."/>
            <person name="Tsui H.-C.T."/>
            <person name="Winkler M.E."/>
        </authorList>
    </citation>
    <scope>NUCLEOTIDE SEQUENCE</scope>
</reference>
<gene>
    <name evidence="1" type="ORF">METZ01_LOCUS426400</name>
</gene>
<organism evidence="1">
    <name type="scientific">marine metagenome</name>
    <dbReference type="NCBI Taxonomy" id="408172"/>
    <lineage>
        <taxon>unclassified sequences</taxon>
        <taxon>metagenomes</taxon>
        <taxon>ecological metagenomes</taxon>
    </lineage>
</organism>